<keyword evidence="4" id="KW-1185">Reference proteome</keyword>
<dbReference type="InterPro" id="IPR052928">
    <property type="entry name" value="Desiccation-related_membrane"/>
</dbReference>
<dbReference type="Pfam" id="PF12732">
    <property type="entry name" value="YtxH"/>
    <property type="match status" value="1"/>
</dbReference>
<evidence type="ECO:0000313" key="3">
    <source>
        <dbReference type="EMBL" id="SHK43100.1"/>
    </source>
</evidence>
<dbReference type="STRING" id="1121266.SAMN02745883_02030"/>
<accession>A0A1M6SEG4</accession>
<gene>
    <name evidence="3" type="ORF">SAMN02745883_02030</name>
</gene>
<keyword evidence="1" id="KW-0175">Coiled coil</keyword>
<dbReference type="Proteomes" id="UP000184082">
    <property type="component" value="Unassembled WGS sequence"/>
</dbReference>
<protein>
    <submittedName>
        <fullName evidence="3">Gas vesicle protein</fullName>
    </submittedName>
</protein>
<feature type="transmembrane region" description="Helical" evidence="2">
    <location>
        <begin position="20"/>
        <end position="43"/>
    </location>
</feature>
<evidence type="ECO:0000256" key="2">
    <source>
        <dbReference type="SAM" id="Phobius"/>
    </source>
</evidence>
<dbReference type="PANTHER" id="PTHR35792">
    <property type="entry name" value="GENERAL STRESS PROTEIN"/>
    <property type="match status" value="1"/>
</dbReference>
<organism evidence="3 4">
    <name type="scientific">Caminicella sporogenes DSM 14501</name>
    <dbReference type="NCBI Taxonomy" id="1121266"/>
    <lineage>
        <taxon>Bacteria</taxon>
        <taxon>Bacillati</taxon>
        <taxon>Bacillota</taxon>
        <taxon>Clostridia</taxon>
        <taxon>Peptostreptococcales</taxon>
        <taxon>Caminicellaceae</taxon>
        <taxon>Caminicella</taxon>
    </lineage>
</organism>
<keyword evidence="2" id="KW-0472">Membrane</keyword>
<dbReference type="RefSeq" id="WP_072968167.1">
    <property type="nucleotide sequence ID" value="NZ_FRAJ01000018.1"/>
</dbReference>
<reference evidence="3 4" key="1">
    <citation type="submission" date="2016-11" db="EMBL/GenBank/DDBJ databases">
        <authorList>
            <person name="Jaros S."/>
            <person name="Januszkiewicz K."/>
            <person name="Wedrychowicz H."/>
        </authorList>
    </citation>
    <scope>NUCLEOTIDE SEQUENCE [LARGE SCALE GENOMIC DNA]</scope>
    <source>
        <strain evidence="3 4">DSM 14501</strain>
    </source>
</reference>
<proteinExistence type="predicted"/>
<sequence>MFLSQRKREIEAKMNFNRGFTTGAVIGTLLGGIIGGALGILIAPDSGKNTRKKIYSSADELKNNIEKELLEVKNKINEDIRQSILQLKNEIAEKNFFRKEKEEIQTNLGKITYSKDLVSDGLIEVDNIKENEAKEKNEENI</sequence>
<name>A0A1M6SEG4_9FIRM</name>
<keyword evidence="2" id="KW-1133">Transmembrane helix</keyword>
<dbReference type="AlphaFoldDB" id="A0A1M6SEG4"/>
<keyword evidence="2" id="KW-0812">Transmembrane</keyword>
<dbReference type="InterPro" id="IPR024623">
    <property type="entry name" value="YtxH"/>
</dbReference>
<dbReference type="PANTHER" id="PTHR35792:SF2">
    <property type="entry name" value="GENERAL STRESS PROTEIN"/>
    <property type="match status" value="1"/>
</dbReference>
<dbReference type="EMBL" id="FRAJ01000018">
    <property type="protein sequence ID" value="SHK43100.1"/>
    <property type="molecule type" value="Genomic_DNA"/>
</dbReference>
<evidence type="ECO:0000313" key="4">
    <source>
        <dbReference type="Proteomes" id="UP000184082"/>
    </source>
</evidence>
<evidence type="ECO:0000256" key="1">
    <source>
        <dbReference type="SAM" id="Coils"/>
    </source>
</evidence>
<feature type="coiled-coil region" evidence="1">
    <location>
        <begin position="55"/>
        <end position="107"/>
    </location>
</feature>